<organism evidence="12 13">
    <name type="scientific">Leeuwenhoekiella aequorea</name>
    <dbReference type="NCBI Taxonomy" id="283736"/>
    <lineage>
        <taxon>Bacteria</taxon>
        <taxon>Pseudomonadati</taxon>
        <taxon>Bacteroidota</taxon>
        <taxon>Flavobacteriia</taxon>
        <taxon>Flavobacteriales</taxon>
        <taxon>Flavobacteriaceae</taxon>
        <taxon>Leeuwenhoekiella</taxon>
    </lineage>
</organism>
<dbReference type="SUPFAM" id="SSF63411">
    <property type="entry name" value="LuxS/MPP-like metallohydrolase"/>
    <property type="match status" value="4"/>
</dbReference>
<evidence type="ECO:0000313" key="12">
    <source>
        <dbReference type="EMBL" id="RXG22594.1"/>
    </source>
</evidence>
<dbReference type="RefSeq" id="WP_128757583.1">
    <property type="nucleotide sequence ID" value="NZ_QOVM01000003.1"/>
</dbReference>
<evidence type="ECO:0000256" key="7">
    <source>
        <dbReference type="ARBA" id="ARBA00023049"/>
    </source>
</evidence>
<reference evidence="12 13" key="1">
    <citation type="submission" date="2018-07" db="EMBL/GenBank/DDBJ databases">
        <title>Leeuwenhoekiella genomics.</title>
        <authorList>
            <person name="Tahon G."/>
            <person name="Willems A."/>
        </authorList>
    </citation>
    <scope>NUCLEOTIDE SEQUENCE [LARGE SCALE GENOMIC DNA]</scope>
    <source>
        <strain evidence="12 13">LMG 22550</strain>
    </source>
</reference>
<dbReference type="Pfam" id="PF00675">
    <property type="entry name" value="Peptidase_M16"/>
    <property type="match status" value="1"/>
</dbReference>
<dbReference type="GO" id="GO:0006508">
    <property type="term" value="P:proteolysis"/>
    <property type="evidence" value="ECO:0007669"/>
    <property type="project" value="UniProtKB-KW"/>
</dbReference>
<keyword evidence="6" id="KW-0862">Zinc</keyword>
<dbReference type="PROSITE" id="PS00143">
    <property type="entry name" value="INSULINASE"/>
    <property type="match status" value="1"/>
</dbReference>
<evidence type="ECO:0000256" key="4">
    <source>
        <dbReference type="ARBA" id="ARBA00022723"/>
    </source>
</evidence>
<feature type="domain" description="Peptidase M16 N-terminal" evidence="10">
    <location>
        <begin position="54"/>
        <end position="176"/>
    </location>
</feature>
<dbReference type="GO" id="GO:0046872">
    <property type="term" value="F:metal ion binding"/>
    <property type="evidence" value="ECO:0007669"/>
    <property type="project" value="UniProtKB-KW"/>
</dbReference>
<evidence type="ECO:0000259" key="11">
    <source>
        <dbReference type="Pfam" id="PF05193"/>
    </source>
</evidence>
<comment type="similarity">
    <text evidence="2 8">Belongs to the peptidase M16 family.</text>
</comment>
<dbReference type="OrthoDB" id="9811314at2"/>
<dbReference type="Proteomes" id="UP000289238">
    <property type="component" value="Unassembled WGS sequence"/>
</dbReference>
<keyword evidence="9" id="KW-0732">Signal</keyword>
<name>A0A4Q0P7C4_9FLAO</name>
<feature type="chain" id="PRO_5020981897" evidence="9">
    <location>
        <begin position="24"/>
        <end position="939"/>
    </location>
</feature>
<keyword evidence="7" id="KW-0482">Metalloprotease</keyword>
<protein>
    <submittedName>
        <fullName evidence="12">Zinc protease</fullName>
    </submittedName>
</protein>
<proteinExistence type="inferred from homology"/>
<dbReference type="GO" id="GO:0004222">
    <property type="term" value="F:metalloendopeptidase activity"/>
    <property type="evidence" value="ECO:0007669"/>
    <property type="project" value="InterPro"/>
</dbReference>
<dbReference type="EMBL" id="QOVM01000003">
    <property type="protein sequence ID" value="RXG22594.1"/>
    <property type="molecule type" value="Genomic_DNA"/>
</dbReference>
<keyword evidence="4" id="KW-0479">Metal-binding</keyword>
<comment type="caution">
    <text evidence="12">The sequence shown here is derived from an EMBL/GenBank/DDBJ whole genome shotgun (WGS) entry which is preliminary data.</text>
</comment>
<dbReference type="InterPro" id="IPR001431">
    <property type="entry name" value="Pept_M16_Zn_BS"/>
</dbReference>
<evidence type="ECO:0000256" key="6">
    <source>
        <dbReference type="ARBA" id="ARBA00022833"/>
    </source>
</evidence>
<dbReference type="InterPro" id="IPR011765">
    <property type="entry name" value="Pept_M16_N"/>
</dbReference>
<evidence type="ECO:0000256" key="3">
    <source>
        <dbReference type="ARBA" id="ARBA00022670"/>
    </source>
</evidence>
<keyword evidence="3 12" id="KW-0645">Protease</keyword>
<gene>
    <name evidence="12" type="ORF">DSM00_1694</name>
</gene>
<dbReference type="InterPro" id="IPR050626">
    <property type="entry name" value="Peptidase_M16"/>
</dbReference>
<dbReference type="Pfam" id="PF05193">
    <property type="entry name" value="Peptidase_M16_C"/>
    <property type="match status" value="2"/>
</dbReference>
<evidence type="ECO:0000256" key="2">
    <source>
        <dbReference type="ARBA" id="ARBA00007261"/>
    </source>
</evidence>
<evidence type="ECO:0000259" key="10">
    <source>
        <dbReference type="Pfam" id="PF00675"/>
    </source>
</evidence>
<evidence type="ECO:0000313" key="13">
    <source>
        <dbReference type="Proteomes" id="UP000289238"/>
    </source>
</evidence>
<dbReference type="PANTHER" id="PTHR43690:SF34">
    <property type="entry name" value="ZINC PROTEASE PQQL-LIKE"/>
    <property type="match status" value="1"/>
</dbReference>
<dbReference type="InterPro" id="IPR011249">
    <property type="entry name" value="Metalloenz_LuxS/M16"/>
</dbReference>
<dbReference type="InterPro" id="IPR007863">
    <property type="entry name" value="Peptidase_M16_C"/>
</dbReference>
<dbReference type="Gene3D" id="3.30.830.10">
    <property type="entry name" value="Metalloenzyme, LuxS/M16 peptidase-like"/>
    <property type="match status" value="4"/>
</dbReference>
<dbReference type="PANTHER" id="PTHR43690">
    <property type="entry name" value="NARDILYSIN"/>
    <property type="match status" value="1"/>
</dbReference>
<comment type="cofactor">
    <cofactor evidence="1">
        <name>Zn(2+)</name>
        <dbReference type="ChEBI" id="CHEBI:29105"/>
    </cofactor>
</comment>
<evidence type="ECO:0000256" key="9">
    <source>
        <dbReference type="SAM" id="SignalP"/>
    </source>
</evidence>
<feature type="signal peptide" evidence="9">
    <location>
        <begin position="1"/>
        <end position="23"/>
    </location>
</feature>
<accession>A0A4Q0P7C4</accession>
<keyword evidence="5" id="KW-0378">Hydrolase</keyword>
<sequence>MIRLVKTLSVALLTLCGTVATQAQTNFSNLEQQLPLDPSVIKGTLDNGLTYYIKENSRPEDKAELRLVINAGSILEDEDQLGLAHFVEHMAFNGTDSFKKNELIDYLQSIGVEFGADLNAHTGFDETVYKLTVPTDDQEIFDTSMQILKDWAGGITFSNEEIDNERGVVAEELRARSGAASRMYDQSIPVITNNARYASRLPIGSLDVILNSDYDAMKRFYRDWYRPDLMALVLVGDFDAKEAEAQVKELFSDLDVVSEAKDRTVYKIETSKKPVAKVITDEETQKTTVAFYFKKEHEKTLSYKDYKTSLLEILYSGMLRERLSEITQDSDAPFLSATAGIGFFLGNKDSYYLRADLKENGIEKGIKAVIAESERAKRFGFTASELERYKAKVLQNATLFKTESDKIPNRVYVEALIDNFTFEDPVVSEDFRFNFYEQILPTITLKEVNAIANTWVNSTDVAVILNAADKNANKLLSEAQLLDILDEARTLKLQPYVDNMANVALMKTKPQAGKLSKTSYNKKVDVTTWKFENGVTVIVKPTTFQNDMIAVRGFRPGGSSVAPDEMYVSAREAGRIISESGVNGISNVQLQKLNMGKDVSVTPYINYYDELISASSNREDLERMFQMIYLYFTAPNKDANTFGSHKKRLMSLYKDSDDNPGSYFEKVIAKTMMNNHLRAIPLEEEQIEAELNLDEVFAFYKERFSNANEFTFILSGNFDPDQIKELATIYLASLPSNVKEKSNWRDIGLRRATGKIEKTVKKGIDDKAQVDMRFTGTLDYSPEKLKKLNLLAKVLKIRLTEELRENMGGVYGVRVSGFTTDRPYDWYRMEVRFTCAPENVEALKQKVFEEINAMKKNGVSQENVAKIKEAELSNTEEFLKYDSFWISKIREAYELGREYDSFLNYEEEIAKIDSDFFMQAARTYFDESNYAEFILLPEE</sequence>
<evidence type="ECO:0000256" key="1">
    <source>
        <dbReference type="ARBA" id="ARBA00001947"/>
    </source>
</evidence>
<feature type="domain" description="Peptidase M16 C-terminal" evidence="11">
    <location>
        <begin position="691"/>
        <end position="870"/>
    </location>
</feature>
<evidence type="ECO:0000256" key="5">
    <source>
        <dbReference type="ARBA" id="ARBA00022801"/>
    </source>
</evidence>
<feature type="domain" description="Peptidase M16 C-terminal" evidence="11">
    <location>
        <begin position="213"/>
        <end position="392"/>
    </location>
</feature>
<dbReference type="AlphaFoldDB" id="A0A4Q0P7C4"/>
<keyword evidence="13" id="KW-1185">Reference proteome</keyword>
<evidence type="ECO:0000256" key="8">
    <source>
        <dbReference type="RuleBase" id="RU004447"/>
    </source>
</evidence>